<evidence type="ECO:0000256" key="16">
    <source>
        <dbReference type="SAM" id="SignalP"/>
    </source>
</evidence>
<evidence type="ECO:0000256" key="13">
    <source>
        <dbReference type="ARBA" id="ARBA00023157"/>
    </source>
</evidence>
<feature type="signal peptide" evidence="16">
    <location>
        <begin position="1"/>
        <end position="21"/>
    </location>
</feature>
<dbReference type="PANTHER" id="PTHR31535:SF3">
    <property type="entry name" value="REGULATORY PROTEIN ZESTE"/>
    <property type="match status" value="1"/>
</dbReference>
<protein>
    <recommendedName>
        <fullName evidence="2">receptor protein-tyrosine kinase</fullName>
        <ecNumber evidence="2">2.7.10.1</ecNumber>
    </recommendedName>
</protein>
<organism evidence="18 19">
    <name type="scientific">Acropora cervicornis</name>
    <name type="common">Staghorn coral</name>
    <dbReference type="NCBI Taxonomy" id="6130"/>
    <lineage>
        <taxon>Eukaryota</taxon>
        <taxon>Metazoa</taxon>
        <taxon>Cnidaria</taxon>
        <taxon>Anthozoa</taxon>
        <taxon>Hexacorallia</taxon>
        <taxon>Scleractinia</taxon>
        <taxon>Astrocoeniina</taxon>
        <taxon>Acroporidae</taxon>
        <taxon>Acropora</taxon>
    </lineage>
</organism>
<name>A0AAD9V3D8_ACRCE</name>
<evidence type="ECO:0000256" key="8">
    <source>
        <dbReference type="ARBA" id="ARBA00022777"/>
    </source>
</evidence>
<dbReference type="InterPro" id="IPR055163">
    <property type="entry name" value="ALK/LTK-like_GRD"/>
</dbReference>
<keyword evidence="5" id="KW-0812">Transmembrane</keyword>
<feature type="chain" id="PRO_5042198701" description="receptor protein-tyrosine kinase" evidence="16">
    <location>
        <begin position="22"/>
        <end position="464"/>
    </location>
</feature>
<evidence type="ECO:0000256" key="3">
    <source>
        <dbReference type="ARBA" id="ARBA00022475"/>
    </source>
</evidence>
<dbReference type="Proteomes" id="UP001249851">
    <property type="component" value="Unassembled WGS sequence"/>
</dbReference>
<dbReference type="GO" id="GO:0005886">
    <property type="term" value="C:plasma membrane"/>
    <property type="evidence" value="ECO:0007669"/>
    <property type="project" value="UniProtKB-SubCell"/>
</dbReference>
<keyword evidence="12" id="KW-0829">Tyrosine-protein kinase</keyword>
<evidence type="ECO:0000256" key="2">
    <source>
        <dbReference type="ARBA" id="ARBA00011902"/>
    </source>
</evidence>
<dbReference type="GO" id="GO:0005524">
    <property type="term" value="F:ATP binding"/>
    <property type="evidence" value="ECO:0007669"/>
    <property type="project" value="UniProtKB-KW"/>
</dbReference>
<dbReference type="EC" id="2.7.10.1" evidence="2"/>
<keyword evidence="4" id="KW-0808">Transferase</keyword>
<keyword evidence="6 16" id="KW-0732">Signal</keyword>
<dbReference type="PANTHER" id="PTHR31535">
    <property type="match status" value="1"/>
</dbReference>
<gene>
    <name evidence="18" type="ORF">P5673_017735</name>
</gene>
<dbReference type="Pfam" id="PF12810">
    <property type="entry name" value="ALK_LTK_GRD"/>
    <property type="match status" value="1"/>
</dbReference>
<evidence type="ECO:0000256" key="4">
    <source>
        <dbReference type="ARBA" id="ARBA00022679"/>
    </source>
</evidence>
<evidence type="ECO:0000259" key="17">
    <source>
        <dbReference type="Pfam" id="PF12810"/>
    </source>
</evidence>
<keyword evidence="19" id="KW-1185">Reference proteome</keyword>
<keyword evidence="11" id="KW-0472">Membrane</keyword>
<evidence type="ECO:0000256" key="12">
    <source>
        <dbReference type="ARBA" id="ARBA00023137"/>
    </source>
</evidence>
<keyword evidence="3" id="KW-1003">Cell membrane</keyword>
<keyword evidence="10" id="KW-1133">Transmembrane helix</keyword>
<evidence type="ECO:0000313" key="19">
    <source>
        <dbReference type="Proteomes" id="UP001249851"/>
    </source>
</evidence>
<comment type="caution">
    <text evidence="18">The sequence shown here is derived from an EMBL/GenBank/DDBJ whole genome shotgun (WGS) entry which is preliminary data.</text>
</comment>
<evidence type="ECO:0000256" key="14">
    <source>
        <dbReference type="ARBA" id="ARBA00023170"/>
    </source>
</evidence>
<evidence type="ECO:0000256" key="15">
    <source>
        <dbReference type="ARBA" id="ARBA00023180"/>
    </source>
</evidence>
<evidence type="ECO:0000256" key="5">
    <source>
        <dbReference type="ARBA" id="ARBA00022692"/>
    </source>
</evidence>
<evidence type="ECO:0000256" key="6">
    <source>
        <dbReference type="ARBA" id="ARBA00022729"/>
    </source>
</evidence>
<evidence type="ECO:0000256" key="10">
    <source>
        <dbReference type="ARBA" id="ARBA00022989"/>
    </source>
</evidence>
<reference evidence="18" key="1">
    <citation type="journal article" date="2023" name="G3 (Bethesda)">
        <title>Whole genome assembly and annotation of the endangered Caribbean coral Acropora cervicornis.</title>
        <authorList>
            <person name="Selwyn J.D."/>
            <person name="Vollmer S.V."/>
        </authorList>
    </citation>
    <scope>NUCLEOTIDE SEQUENCE</scope>
    <source>
        <strain evidence="18">K2</strain>
    </source>
</reference>
<dbReference type="GO" id="GO:0004714">
    <property type="term" value="F:transmembrane receptor protein tyrosine kinase activity"/>
    <property type="evidence" value="ECO:0007669"/>
    <property type="project" value="UniProtKB-EC"/>
</dbReference>
<dbReference type="AlphaFoldDB" id="A0AAD9V3D8"/>
<evidence type="ECO:0000256" key="9">
    <source>
        <dbReference type="ARBA" id="ARBA00022840"/>
    </source>
</evidence>
<feature type="domain" description="ALK/LTK-like glycine-rich" evidence="17">
    <location>
        <begin position="230"/>
        <end position="460"/>
    </location>
</feature>
<keyword evidence="8" id="KW-0418">Kinase</keyword>
<accession>A0AAD9V3D8</accession>
<reference evidence="18" key="2">
    <citation type="journal article" date="2023" name="Science">
        <title>Genomic signatures of disease resistance in endangered staghorn corals.</title>
        <authorList>
            <person name="Vollmer S.V."/>
            <person name="Selwyn J.D."/>
            <person name="Despard B.A."/>
            <person name="Roesel C.L."/>
        </authorList>
    </citation>
    <scope>NUCLEOTIDE SEQUENCE</scope>
    <source>
        <strain evidence="18">K2</strain>
    </source>
</reference>
<evidence type="ECO:0000256" key="7">
    <source>
        <dbReference type="ARBA" id="ARBA00022741"/>
    </source>
</evidence>
<sequence length="464" mass="47351">MALSKIVIAITILVILGNCHQLLCWNRGGNARFFDGSLLVQPNSAMQMDIIKSFRTLGAIQCGHACLSEGNCVAQTFCGDHGNSGNGMCFLHKNGIREEEKNLLVRDDKCTYQQYFNFNVSILGLVICELESVCVTLVRSGHLRFRVLKIAVTGGDVSTSLTCEVYIPRARHFCSFIRCSISLSAISYHFSALGAQGNAGPASTADYTNTTLEGTVTLDKGIQIWTVPFSASYYLIVAGASGGRSNLKGGGSGAVISGTMQLVKGTKLRILVGQRGMKGGTQTAGGGGGGTFVTRSNGRVNVLVAAAGGGGGGGSYFTSKDGDTGQVSESGSVNGGVKGLGGKVNGTETNYAGAGGGYAGNGTCCAFDNSRYTCASCTCDQAGLSFLSGGLGGTTNGGFGGGGAAYNHFPGGGGGFSGGGVFVSSRNSKGGGGGSYYTGGMKPANDTNDGDGYVFMKVQTCLKN</sequence>
<keyword evidence="9" id="KW-0067">ATP-binding</keyword>
<keyword evidence="7" id="KW-0547">Nucleotide-binding</keyword>
<proteinExistence type="predicted"/>
<dbReference type="EMBL" id="JARQWQ010000039">
    <property type="protein sequence ID" value="KAK2559652.1"/>
    <property type="molecule type" value="Genomic_DNA"/>
</dbReference>
<keyword evidence="15" id="KW-0325">Glycoprotein</keyword>
<keyword evidence="13" id="KW-1015">Disulfide bond</keyword>
<comment type="subcellular location">
    <subcellularLocation>
        <location evidence="1">Cell membrane</location>
        <topology evidence="1">Single-pass type I membrane protein</topology>
    </subcellularLocation>
</comment>
<keyword evidence="14" id="KW-0675">Receptor</keyword>
<evidence type="ECO:0000256" key="1">
    <source>
        <dbReference type="ARBA" id="ARBA00004251"/>
    </source>
</evidence>
<evidence type="ECO:0000256" key="11">
    <source>
        <dbReference type="ARBA" id="ARBA00023136"/>
    </source>
</evidence>
<evidence type="ECO:0000313" key="18">
    <source>
        <dbReference type="EMBL" id="KAK2559652.1"/>
    </source>
</evidence>